<comment type="subcellular location">
    <subcellularLocation>
        <location evidence="8">Cytoplasm</location>
    </subcellularLocation>
</comment>
<dbReference type="InterPro" id="IPR020591">
    <property type="entry name" value="Chromosome_initiator_DnaA-like"/>
</dbReference>
<dbReference type="Gene3D" id="3.40.50.300">
    <property type="entry name" value="P-loop containing nucleotide triphosphate hydrolases"/>
    <property type="match status" value="1"/>
</dbReference>
<dbReference type="InterPro" id="IPR003593">
    <property type="entry name" value="AAA+_ATPase"/>
</dbReference>
<keyword evidence="4 8" id="KW-0547">Nucleotide-binding</keyword>
<dbReference type="SUPFAM" id="SSF52540">
    <property type="entry name" value="P-loop containing nucleoside triphosphate hydrolases"/>
    <property type="match status" value="1"/>
</dbReference>
<dbReference type="InterPro" id="IPR027417">
    <property type="entry name" value="P-loop_NTPase"/>
</dbReference>
<evidence type="ECO:0000256" key="11">
    <source>
        <dbReference type="RuleBase" id="RU004227"/>
    </source>
</evidence>
<comment type="domain">
    <text evidence="8">Domain I is involved in oligomerization and binding regulators, domain II is flexibile and of varying length in different bacteria, domain III forms the AAA+ region, while domain IV binds dsDNA.</text>
</comment>
<evidence type="ECO:0000259" key="12">
    <source>
        <dbReference type="SMART" id="SM00382"/>
    </source>
</evidence>
<keyword evidence="7 8" id="KW-0238">DNA-binding</keyword>
<dbReference type="InterPro" id="IPR001957">
    <property type="entry name" value="Chromosome_initiator_DnaA"/>
</dbReference>
<evidence type="ECO:0000313" key="14">
    <source>
        <dbReference type="EMBL" id="MDL2058838.1"/>
    </source>
</evidence>
<feature type="domain" description="AAA+ ATPase" evidence="12">
    <location>
        <begin position="149"/>
        <end position="295"/>
    </location>
</feature>
<evidence type="ECO:0000256" key="3">
    <source>
        <dbReference type="ARBA" id="ARBA00022705"/>
    </source>
</evidence>
<dbReference type="Proteomes" id="UP001165481">
    <property type="component" value="Unassembled WGS sequence"/>
</dbReference>
<protein>
    <recommendedName>
        <fullName evidence="8 9">Chromosomal replication initiator protein DnaA</fullName>
    </recommendedName>
</protein>
<evidence type="ECO:0000256" key="8">
    <source>
        <dbReference type="HAMAP-Rule" id="MF_00377"/>
    </source>
</evidence>
<evidence type="ECO:0000256" key="5">
    <source>
        <dbReference type="ARBA" id="ARBA00022840"/>
    </source>
</evidence>
<feature type="region of interest" description="Domain III, AAA+ region" evidence="8">
    <location>
        <begin position="115"/>
        <end position="331"/>
    </location>
</feature>
<dbReference type="InterPro" id="IPR018312">
    <property type="entry name" value="Chromosome_initiator_DnaA_CS"/>
</dbReference>
<feature type="binding site" evidence="8">
    <location>
        <position position="164"/>
    </location>
    <ligand>
        <name>ATP</name>
        <dbReference type="ChEBI" id="CHEBI:30616"/>
    </ligand>
</feature>
<sequence>MKDFWKDCCDRLRLDARLGGEKYSNWIEPLQMQSWDPENGVLTLAAPSSPKKEVTRDTYGDIIAFHAQRANDDQPVKIIWTVQEASPVRSSMSSAPVRPEQKTQQVSDQLAKSCGLMTELSFENFVSGLSNNVALGAAMYVASHPGTKSYNPLYIYGGVGLGKTHLMHAIGLEVLKRNPRARVLCISANSYISEFMKAIKNQDQGFYQSFNSLDLLLLDDVQMLGARGGTQNAFFSTFESLVSHGKQIVLTSDTYARQLKDVDERLKSRFAGGMSVPIDPPELETRQAILMKKAEQRGKVLPENVAFFIAKHMKSNVRELEGALQQVIAHAQFNGIEISIEQAKVALHDIITPNDQITVQDIQKKVADYYKIRVADMHSKRRPKQIAVPRQIAMYLSKKLTQKSYPEIGELFGGKDHTTVIYACQKIETERRTNEELNHELHVLEQNIQSF</sequence>
<evidence type="ECO:0000256" key="1">
    <source>
        <dbReference type="ARBA" id="ARBA00006583"/>
    </source>
</evidence>
<dbReference type="Gene3D" id="1.10.1750.10">
    <property type="match status" value="1"/>
</dbReference>
<dbReference type="SMART" id="SM00382">
    <property type="entry name" value="AAA"/>
    <property type="match status" value="1"/>
</dbReference>
<dbReference type="Gene3D" id="3.30.300.180">
    <property type="match status" value="1"/>
</dbReference>
<dbReference type="Gene3D" id="1.10.8.60">
    <property type="match status" value="1"/>
</dbReference>
<dbReference type="SUPFAM" id="SSF48295">
    <property type="entry name" value="TrpR-like"/>
    <property type="match status" value="1"/>
</dbReference>
<accession>A0ABT7IKD7</accession>
<evidence type="ECO:0000256" key="7">
    <source>
        <dbReference type="ARBA" id="ARBA00023125"/>
    </source>
</evidence>
<comment type="caution">
    <text evidence="8">Lacks conserved residue(s) required for the propagation of feature annotation.</text>
</comment>
<dbReference type="InterPro" id="IPR010921">
    <property type="entry name" value="Trp_repressor/repl_initiator"/>
</dbReference>
<keyword evidence="3 8" id="KW-0235">DNA replication</keyword>
<dbReference type="InterPro" id="IPR024633">
    <property type="entry name" value="DnaA_N_dom"/>
</dbReference>
<dbReference type="PRINTS" id="PR00051">
    <property type="entry name" value="DNAA"/>
</dbReference>
<gene>
    <name evidence="8 14" type="primary">dnaA</name>
    <name evidence="14" type="ORF">MUN46_002600</name>
</gene>
<dbReference type="InterPro" id="IPR013317">
    <property type="entry name" value="DnaA_dom"/>
</dbReference>
<dbReference type="RefSeq" id="WP_243377591.1">
    <property type="nucleotide sequence ID" value="NZ_JAKZJU020000001.1"/>
</dbReference>
<feature type="region of interest" description="Domain I, interacts with DnaA modulators" evidence="8">
    <location>
        <begin position="1"/>
        <end position="85"/>
    </location>
</feature>
<evidence type="ECO:0000256" key="4">
    <source>
        <dbReference type="ARBA" id="ARBA00022741"/>
    </source>
</evidence>
<feature type="binding site" evidence="8">
    <location>
        <position position="162"/>
    </location>
    <ligand>
        <name>ATP</name>
        <dbReference type="ChEBI" id="CHEBI:30616"/>
    </ligand>
</feature>
<reference evidence="14" key="1">
    <citation type="submission" date="2023-03" db="EMBL/GenBank/DDBJ databases">
        <title>Mesosutterella sp. nov. isolated from porcine feces.</title>
        <authorList>
            <person name="Yu S."/>
        </authorList>
    </citation>
    <scope>NUCLEOTIDE SEQUENCE</scope>
    <source>
        <strain evidence="14">AGMB02718</strain>
    </source>
</reference>
<feature type="region of interest" description="Domain IV, binds dsDNA" evidence="8">
    <location>
        <begin position="332"/>
        <end position="451"/>
    </location>
</feature>
<dbReference type="HAMAP" id="MF_00377">
    <property type="entry name" value="DnaA_bact"/>
    <property type="match status" value="1"/>
</dbReference>
<dbReference type="PANTHER" id="PTHR30050">
    <property type="entry name" value="CHROMOSOMAL REPLICATION INITIATOR PROTEIN DNAA"/>
    <property type="match status" value="1"/>
</dbReference>
<dbReference type="SMART" id="SM00760">
    <property type="entry name" value="Bac_DnaA_C"/>
    <property type="match status" value="1"/>
</dbReference>
<evidence type="ECO:0000313" key="15">
    <source>
        <dbReference type="Proteomes" id="UP001165481"/>
    </source>
</evidence>
<evidence type="ECO:0000256" key="2">
    <source>
        <dbReference type="ARBA" id="ARBA00022490"/>
    </source>
</evidence>
<keyword evidence="5 8" id="KW-0067">ATP-binding</keyword>
<proteinExistence type="inferred from homology"/>
<evidence type="ECO:0000256" key="9">
    <source>
        <dbReference type="NCBIfam" id="TIGR00362"/>
    </source>
</evidence>
<dbReference type="NCBIfam" id="TIGR00362">
    <property type="entry name" value="DnaA"/>
    <property type="match status" value="1"/>
</dbReference>
<comment type="subunit">
    <text evidence="8">Oligomerizes as a right-handed, spiral filament on DNA at oriC.</text>
</comment>
<evidence type="ECO:0000256" key="10">
    <source>
        <dbReference type="RuleBase" id="RU000577"/>
    </source>
</evidence>
<comment type="function">
    <text evidence="8 10">Plays an essential role in the initiation and regulation of chromosomal replication. ATP-DnaA binds to the origin of replication (oriC) to initiate formation of the DNA replication initiation complex once per cell cycle. Binds the DnaA box (a 9 base pair repeat at the origin) and separates the double-stranded (ds)DNA. Forms a right-handed helical filament on oriC DNA; dsDNA binds to the exterior of the filament while single-stranded (ss)DNA is stabiized in the filament's interior. The ATP-DnaA-oriC complex binds and stabilizes one strand of the AT-rich DNA unwinding element (DUE), permitting loading of DNA polymerase. After initiation quickly degrades to an ADP-DnaA complex that is not apt for DNA replication. Binds acidic phospholipids.</text>
</comment>
<dbReference type="InterPro" id="IPR013159">
    <property type="entry name" value="DnaA_C"/>
</dbReference>
<organism evidence="14 15">
    <name type="scientific">Mesosutterella faecium</name>
    <dbReference type="NCBI Taxonomy" id="2925194"/>
    <lineage>
        <taxon>Bacteria</taxon>
        <taxon>Pseudomonadati</taxon>
        <taxon>Pseudomonadota</taxon>
        <taxon>Betaproteobacteria</taxon>
        <taxon>Burkholderiales</taxon>
        <taxon>Sutterellaceae</taxon>
        <taxon>Mesosutterella</taxon>
    </lineage>
</organism>
<keyword evidence="6 8" id="KW-0446">Lipid-binding</keyword>
<dbReference type="PROSITE" id="PS01008">
    <property type="entry name" value="DNAA"/>
    <property type="match status" value="1"/>
</dbReference>
<keyword evidence="2 8" id="KW-0963">Cytoplasm</keyword>
<comment type="similarity">
    <text evidence="1 8 11">Belongs to the DnaA family.</text>
</comment>
<feature type="binding site" evidence="8">
    <location>
        <position position="163"/>
    </location>
    <ligand>
        <name>ATP</name>
        <dbReference type="ChEBI" id="CHEBI:30616"/>
    </ligand>
</feature>
<dbReference type="Pfam" id="PF08299">
    <property type="entry name" value="Bac_DnaA_C"/>
    <property type="match status" value="1"/>
</dbReference>
<evidence type="ECO:0000259" key="13">
    <source>
        <dbReference type="SMART" id="SM00760"/>
    </source>
</evidence>
<dbReference type="CDD" id="cd00009">
    <property type="entry name" value="AAA"/>
    <property type="match status" value="1"/>
</dbReference>
<dbReference type="Pfam" id="PF11638">
    <property type="entry name" value="DnaA_N"/>
    <property type="match status" value="1"/>
</dbReference>
<dbReference type="CDD" id="cd06571">
    <property type="entry name" value="Bac_DnaA_C"/>
    <property type="match status" value="1"/>
</dbReference>
<dbReference type="InterPro" id="IPR038454">
    <property type="entry name" value="DnaA_N_sf"/>
</dbReference>
<comment type="caution">
    <text evidence="14">The sequence shown here is derived from an EMBL/GenBank/DDBJ whole genome shotgun (WGS) entry which is preliminary data.</text>
</comment>
<dbReference type="EMBL" id="JAKZJU020000001">
    <property type="protein sequence ID" value="MDL2058838.1"/>
    <property type="molecule type" value="Genomic_DNA"/>
</dbReference>
<name>A0ABT7IKD7_9BURK</name>
<keyword evidence="15" id="KW-1185">Reference proteome</keyword>
<dbReference type="Pfam" id="PF00308">
    <property type="entry name" value="Bac_DnaA"/>
    <property type="match status" value="1"/>
</dbReference>
<feature type="domain" description="Chromosomal replication initiator DnaA C-terminal" evidence="13">
    <location>
        <begin position="358"/>
        <end position="427"/>
    </location>
</feature>
<evidence type="ECO:0000256" key="6">
    <source>
        <dbReference type="ARBA" id="ARBA00023121"/>
    </source>
</evidence>
<dbReference type="PANTHER" id="PTHR30050:SF2">
    <property type="entry name" value="CHROMOSOMAL REPLICATION INITIATOR PROTEIN DNAA"/>
    <property type="match status" value="1"/>
</dbReference>
<feature type="binding site" evidence="8">
    <location>
        <position position="160"/>
    </location>
    <ligand>
        <name>ATP</name>
        <dbReference type="ChEBI" id="CHEBI:30616"/>
    </ligand>
</feature>